<dbReference type="EMBL" id="LR798284">
    <property type="protein sequence ID" value="CAB5220462.1"/>
    <property type="molecule type" value="Genomic_DNA"/>
</dbReference>
<evidence type="ECO:0000313" key="1">
    <source>
        <dbReference type="EMBL" id="CAB5220462.1"/>
    </source>
</evidence>
<reference evidence="1" key="1">
    <citation type="submission" date="2020-05" db="EMBL/GenBank/DDBJ databases">
        <authorList>
            <person name="Chiriac C."/>
            <person name="Salcher M."/>
            <person name="Ghai R."/>
            <person name="Kavagutti S V."/>
        </authorList>
    </citation>
    <scope>NUCLEOTIDE SEQUENCE</scope>
</reference>
<name>A0A6J7WUU8_9CAUD</name>
<protein>
    <submittedName>
        <fullName evidence="1">Uncharacterized protein</fullName>
    </submittedName>
</protein>
<proteinExistence type="predicted"/>
<accession>A0A6J7WUU8</accession>
<gene>
    <name evidence="1" type="ORF">UFOVP236_64</name>
</gene>
<sequence length="68" mass="7996">MMSKLLHLLSERLRRPTIMELAMMELREAEIHRMTAQTTKEYAAGLIVYRDAQIERLRKLIATLDKPV</sequence>
<organism evidence="1">
    <name type="scientific">uncultured Caudovirales phage</name>
    <dbReference type="NCBI Taxonomy" id="2100421"/>
    <lineage>
        <taxon>Viruses</taxon>
        <taxon>Duplodnaviria</taxon>
        <taxon>Heunggongvirae</taxon>
        <taxon>Uroviricota</taxon>
        <taxon>Caudoviricetes</taxon>
        <taxon>Peduoviridae</taxon>
        <taxon>Maltschvirus</taxon>
        <taxon>Maltschvirus maltsch</taxon>
    </lineage>
</organism>